<keyword evidence="2" id="KW-0812">Transmembrane</keyword>
<sequence>MEKRLVETDLFGEMGRWSKPSIYQVPEWVKNMTTDSEQAAYYRPLLVSLGPFHHGKGHLADMEEHKERAVLHIVKRSGKPLSEFITAIEGVIDELLDAYDNLEDKWRKAERHLFVKIMVLDGCFLLEMLKGVSDKEAPRDYATNDPVFSVHGMLCLWVGIRCDMLVIENQIPLLALYKLEEIWRGTALLSARDINNLVLNFVWDPLEDKDKQRDRIVDNKLCLHPLDIYHKHFCGLHPATQGTKMKWEPSMHCAVELKEAGIHLRKCNNTNVMNYKSRVLSLPTISIAHDGTAKIFLNMMAFERLHSDAGSEATDYMIFMDNIINSERDVALLRSKGIIKNLLSSDKEVAQLFNNLSRGAVLNPYSRLHEIRRKVNAHCGRPWNRCWAIFRYTYMRNPWAFISLVAAAILLIATILQTIYSVMGFYKP</sequence>
<dbReference type="OrthoDB" id="591587at2759"/>
<reference evidence="3" key="1">
    <citation type="submission" date="2020-10" db="EMBL/GenBank/DDBJ databases">
        <authorList>
            <person name="Han B."/>
            <person name="Lu T."/>
            <person name="Zhao Q."/>
            <person name="Huang X."/>
            <person name="Zhao Y."/>
        </authorList>
    </citation>
    <scope>NUCLEOTIDE SEQUENCE</scope>
</reference>
<dbReference type="InterPro" id="IPR004158">
    <property type="entry name" value="DUF247_pln"/>
</dbReference>
<comment type="caution">
    <text evidence="3">The sequence shown here is derived from an EMBL/GenBank/DDBJ whole genome shotgun (WGS) entry which is preliminary data.</text>
</comment>
<protein>
    <submittedName>
        <fullName evidence="3">Uncharacterized protein</fullName>
    </submittedName>
</protein>
<dbReference type="AlphaFoldDB" id="A0A811QC29"/>
<dbReference type="Proteomes" id="UP000604825">
    <property type="component" value="Unassembled WGS sequence"/>
</dbReference>
<feature type="coiled-coil region" evidence="1">
    <location>
        <begin position="85"/>
        <end position="112"/>
    </location>
</feature>
<organism evidence="3 4">
    <name type="scientific">Miscanthus lutarioriparius</name>
    <dbReference type="NCBI Taxonomy" id="422564"/>
    <lineage>
        <taxon>Eukaryota</taxon>
        <taxon>Viridiplantae</taxon>
        <taxon>Streptophyta</taxon>
        <taxon>Embryophyta</taxon>
        <taxon>Tracheophyta</taxon>
        <taxon>Spermatophyta</taxon>
        <taxon>Magnoliopsida</taxon>
        <taxon>Liliopsida</taxon>
        <taxon>Poales</taxon>
        <taxon>Poaceae</taxon>
        <taxon>PACMAD clade</taxon>
        <taxon>Panicoideae</taxon>
        <taxon>Andropogonodae</taxon>
        <taxon>Andropogoneae</taxon>
        <taxon>Saccharinae</taxon>
        <taxon>Miscanthus</taxon>
    </lineage>
</organism>
<evidence type="ECO:0000256" key="2">
    <source>
        <dbReference type="SAM" id="Phobius"/>
    </source>
</evidence>
<dbReference type="PANTHER" id="PTHR31170">
    <property type="entry name" value="BNAC04G53230D PROTEIN"/>
    <property type="match status" value="1"/>
</dbReference>
<feature type="transmembrane region" description="Helical" evidence="2">
    <location>
        <begin position="399"/>
        <end position="420"/>
    </location>
</feature>
<proteinExistence type="predicted"/>
<gene>
    <name evidence="3" type="ORF">NCGR_LOCUS40342</name>
</gene>
<keyword evidence="4" id="KW-1185">Reference proteome</keyword>
<evidence type="ECO:0000256" key="1">
    <source>
        <dbReference type="SAM" id="Coils"/>
    </source>
</evidence>
<keyword evidence="2" id="KW-1133">Transmembrane helix</keyword>
<evidence type="ECO:0000313" key="4">
    <source>
        <dbReference type="Proteomes" id="UP000604825"/>
    </source>
</evidence>
<evidence type="ECO:0000313" key="3">
    <source>
        <dbReference type="EMBL" id="CAD6256846.1"/>
    </source>
</evidence>
<dbReference type="PANTHER" id="PTHR31170:SF18">
    <property type="entry name" value="(WILD MALAYSIAN BANANA) HYPOTHETICAL PROTEIN"/>
    <property type="match status" value="1"/>
</dbReference>
<keyword evidence="1" id="KW-0175">Coiled coil</keyword>
<name>A0A811QC29_9POAL</name>
<dbReference type="EMBL" id="CAJGYO010000010">
    <property type="protein sequence ID" value="CAD6256846.1"/>
    <property type="molecule type" value="Genomic_DNA"/>
</dbReference>
<accession>A0A811QC29</accession>
<dbReference type="Pfam" id="PF03140">
    <property type="entry name" value="DUF247"/>
    <property type="match status" value="1"/>
</dbReference>
<keyword evidence="2" id="KW-0472">Membrane</keyword>